<name>A0A7S4PTJ9_9DINO</name>
<protein>
    <recommendedName>
        <fullName evidence="2">EF-hand domain-containing protein</fullName>
    </recommendedName>
</protein>
<reference evidence="1" key="1">
    <citation type="submission" date="2021-01" db="EMBL/GenBank/DDBJ databases">
        <authorList>
            <person name="Corre E."/>
            <person name="Pelletier E."/>
            <person name="Niang G."/>
            <person name="Scheremetjew M."/>
            <person name="Finn R."/>
            <person name="Kale V."/>
            <person name="Holt S."/>
            <person name="Cochrane G."/>
            <person name="Meng A."/>
            <person name="Brown T."/>
            <person name="Cohen L."/>
        </authorList>
    </citation>
    <scope>NUCLEOTIDE SEQUENCE</scope>
    <source>
        <strain evidence="1">CCMP3105</strain>
    </source>
</reference>
<dbReference type="AlphaFoldDB" id="A0A7S4PTJ9"/>
<sequence length="185" mass="20134">MGAAQSQGSGATSLAAGIVWMASPGLCCSTEKSEQTTLTPLQLIDGARGERLEAMVHELFCLQDLESDGLLDEEELIRLNQQIAVLHYGQDTDLNAVRKKFQALFRERLHPQGLPVPFPAFREHMLKALDAMDSDEPSQEMAMEHFIDEASSARVHFLGCETLGRSTVATLLVPASRRAGAVGGR</sequence>
<organism evidence="1">
    <name type="scientific">Alexandrium monilatum</name>
    <dbReference type="NCBI Taxonomy" id="311494"/>
    <lineage>
        <taxon>Eukaryota</taxon>
        <taxon>Sar</taxon>
        <taxon>Alveolata</taxon>
        <taxon>Dinophyceae</taxon>
        <taxon>Gonyaulacales</taxon>
        <taxon>Pyrocystaceae</taxon>
        <taxon>Alexandrium</taxon>
    </lineage>
</organism>
<dbReference type="EMBL" id="HBNR01002356">
    <property type="protein sequence ID" value="CAE4562042.1"/>
    <property type="molecule type" value="Transcribed_RNA"/>
</dbReference>
<evidence type="ECO:0008006" key="2">
    <source>
        <dbReference type="Google" id="ProtNLM"/>
    </source>
</evidence>
<evidence type="ECO:0000313" key="1">
    <source>
        <dbReference type="EMBL" id="CAE4562042.1"/>
    </source>
</evidence>
<gene>
    <name evidence="1" type="ORF">AMON00008_LOCUS1661</name>
</gene>
<proteinExistence type="predicted"/>
<accession>A0A7S4PTJ9</accession>